<dbReference type="SUPFAM" id="SSF55785">
    <property type="entry name" value="PYP-like sensor domain (PAS domain)"/>
    <property type="match status" value="3"/>
</dbReference>
<proteinExistence type="predicted"/>
<evidence type="ECO:0000256" key="5">
    <source>
        <dbReference type="ARBA" id="ARBA00022741"/>
    </source>
</evidence>
<dbReference type="InterPro" id="IPR001610">
    <property type="entry name" value="PAC"/>
</dbReference>
<dbReference type="PANTHER" id="PTHR43065">
    <property type="entry name" value="SENSOR HISTIDINE KINASE"/>
    <property type="match status" value="1"/>
</dbReference>
<evidence type="ECO:0000259" key="13">
    <source>
        <dbReference type="PROSITE" id="PS50113"/>
    </source>
</evidence>
<dbReference type="Gene3D" id="3.30.450.40">
    <property type="match status" value="1"/>
</dbReference>
<evidence type="ECO:0000313" key="14">
    <source>
        <dbReference type="EMBL" id="AKJ63536.1"/>
    </source>
</evidence>
<dbReference type="InterPro" id="IPR013655">
    <property type="entry name" value="PAS_fold_3"/>
</dbReference>
<dbReference type="SUPFAM" id="SSF47384">
    <property type="entry name" value="Homodimeric domain of signal transducing histidine kinase"/>
    <property type="match status" value="1"/>
</dbReference>
<dbReference type="SUPFAM" id="SSF55781">
    <property type="entry name" value="GAF domain-like"/>
    <property type="match status" value="1"/>
</dbReference>
<dbReference type="GO" id="GO:0000155">
    <property type="term" value="F:phosphorelay sensor kinase activity"/>
    <property type="evidence" value="ECO:0007669"/>
    <property type="project" value="InterPro"/>
</dbReference>
<dbReference type="Gene3D" id="3.30.565.10">
    <property type="entry name" value="Histidine kinase-like ATPase, C-terminal domain"/>
    <property type="match status" value="1"/>
</dbReference>
<dbReference type="InterPro" id="IPR000700">
    <property type="entry name" value="PAS-assoc_C"/>
</dbReference>
<dbReference type="Pfam" id="PF13426">
    <property type="entry name" value="PAS_9"/>
    <property type="match status" value="1"/>
</dbReference>
<dbReference type="Pfam" id="PF08448">
    <property type="entry name" value="PAS_4"/>
    <property type="match status" value="1"/>
</dbReference>
<dbReference type="InterPro" id="IPR036097">
    <property type="entry name" value="HisK_dim/P_sf"/>
</dbReference>
<keyword evidence="15" id="KW-1185">Reference proteome</keyword>
<feature type="domain" description="PAC" evidence="13">
    <location>
        <begin position="491"/>
        <end position="545"/>
    </location>
</feature>
<evidence type="ECO:0000256" key="2">
    <source>
        <dbReference type="ARBA" id="ARBA00012438"/>
    </source>
</evidence>
<dbReference type="InterPro" id="IPR035965">
    <property type="entry name" value="PAS-like_dom_sf"/>
</dbReference>
<dbReference type="SUPFAM" id="SSF55874">
    <property type="entry name" value="ATPase domain of HSP90 chaperone/DNA topoisomerase II/histidine kinase"/>
    <property type="match status" value="1"/>
</dbReference>
<evidence type="ECO:0000256" key="4">
    <source>
        <dbReference type="ARBA" id="ARBA00022679"/>
    </source>
</evidence>
<feature type="domain" description="Response regulatory" evidence="11">
    <location>
        <begin position="803"/>
        <end position="920"/>
    </location>
</feature>
<dbReference type="InterPro" id="IPR029016">
    <property type="entry name" value="GAF-like_dom_sf"/>
</dbReference>
<dbReference type="PROSITE" id="PS50113">
    <property type="entry name" value="PAC"/>
    <property type="match status" value="2"/>
</dbReference>
<dbReference type="SMART" id="SM00388">
    <property type="entry name" value="HisKA"/>
    <property type="match status" value="1"/>
</dbReference>
<feature type="domain" description="PAS" evidence="12">
    <location>
        <begin position="170"/>
        <end position="240"/>
    </location>
</feature>
<evidence type="ECO:0000256" key="7">
    <source>
        <dbReference type="ARBA" id="ARBA00022840"/>
    </source>
</evidence>
<dbReference type="InterPro" id="IPR000014">
    <property type="entry name" value="PAS"/>
</dbReference>
<dbReference type="OrthoDB" id="3272385at2"/>
<evidence type="ECO:0000259" key="11">
    <source>
        <dbReference type="PROSITE" id="PS50110"/>
    </source>
</evidence>
<feature type="domain" description="PAS" evidence="12">
    <location>
        <begin position="295"/>
        <end position="367"/>
    </location>
</feature>
<dbReference type="InterPro" id="IPR003018">
    <property type="entry name" value="GAF"/>
</dbReference>
<dbReference type="PROSITE" id="PS50110">
    <property type="entry name" value="RESPONSE_REGULATORY"/>
    <property type="match status" value="1"/>
</dbReference>
<dbReference type="PRINTS" id="PR00344">
    <property type="entry name" value="BCTRLSENSOR"/>
</dbReference>
<keyword evidence="3 9" id="KW-0597">Phosphoprotein</keyword>
<evidence type="ECO:0000256" key="3">
    <source>
        <dbReference type="ARBA" id="ARBA00022553"/>
    </source>
</evidence>
<keyword evidence="7" id="KW-0067">ATP-binding</keyword>
<dbReference type="NCBIfam" id="TIGR00229">
    <property type="entry name" value="sensory_box"/>
    <property type="match status" value="3"/>
</dbReference>
<dbReference type="CDD" id="cd00156">
    <property type="entry name" value="REC"/>
    <property type="match status" value="1"/>
</dbReference>
<dbReference type="SMART" id="SM00448">
    <property type="entry name" value="REC"/>
    <property type="match status" value="1"/>
</dbReference>
<dbReference type="PROSITE" id="PS50112">
    <property type="entry name" value="PAS"/>
    <property type="match status" value="3"/>
</dbReference>
<evidence type="ECO:0000256" key="6">
    <source>
        <dbReference type="ARBA" id="ARBA00022777"/>
    </source>
</evidence>
<evidence type="ECO:0000256" key="8">
    <source>
        <dbReference type="ARBA" id="ARBA00023012"/>
    </source>
</evidence>
<dbReference type="STRING" id="1307763.L21SP4_00253"/>
<keyword evidence="4" id="KW-0808">Transferase</keyword>
<feature type="domain" description="Histidine kinase" evidence="10">
    <location>
        <begin position="558"/>
        <end position="781"/>
    </location>
</feature>
<reference evidence="14 15" key="2">
    <citation type="journal article" date="2016" name="ISME J.">
        <title>Characterization of the first cultured representative of Verrucomicrobia subdivision 5 indicates the proposal of a novel phylum.</title>
        <authorList>
            <person name="Spring S."/>
            <person name="Bunk B."/>
            <person name="Sproer C."/>
            <person name="Schumann P."/>
            <person name="Rohde M."/>
            <person name="Tindall B.J."/>
            <person name="Klenk H.P."/>
        </authorList>
    </citation>
    <scope>NUCLEOTIDE SEQUENCE [LARGE SCALE GENOMIC DNA]</scope>
    <source>
        <strain evidence="14 15">L21-Fru-AB</strain>
    </source>
</reference>
<evidence type="ECO:0000259" key="10">
    <source>
        <dbReference type="PROSITE" id="PS50109"/>
    </source>
</evidence>
<dbReference type="PANTHER" id="PTHR43065:SF46">
    <property type="entry name" value="C4-DICARBOXYLATE TRANSPORT SENSOR PROTEIN DCTB"/>
    <property type="match status" value="1"/>
</dbReference>
<organism evidence="14 15">
    <name type="scientific">Kiritimatiella glycovorans</name>
    <dbReference type="NCBI Taxonomy" id="1307763"/>
    <lineage>
        <taxon>Bacteria</taxon>
        <taxon>Pseudomonadati</taxon>
        <taxon>Kiritimatiellota</taxon>
        <taxon>Kiritimatiellia</taxon>
        <taxon>Kiritimatiellales</taxon>
        <taxon>Kiritimatiellaceae</taxon>
        <taxon>Kiritimatiella</taxon>
    </lineage>
</organism>
<keyword evidence="6 14" id="KW-0418">Kinase</keyword>
<dbReference type="CDD" id="cd00130">
    <property type="entry name" value="PAS"/>
    <property type="match status" value="3"/>
</dbReference>
<keyword evidence="8" id="KW-0902">Two-component regulatory system</keyword>
<evidence type="ECO:0000256" key="9">
    <source>
        <dbReference type="PROSITE-ProRule" id="PRU00169"/>
    </source>
</evidence>
<dbReference type="InterPro" id="IPR011006">
    <property type="entry name" value="CheY-like_superfamily"/>
</dbReference>
<dbReference type="KEGG" id="vbl:L21SP4_00253"/>
<feature type="modified residue" description="4-aspartylphosphate" evidence="9">
    <location>
        <position position="854"/>
    </location>
</feature>
<dbReference type="PROSITE" id="PS50109">
    <property type="entry name" value="HIS_KIN"/>
    <property type="match status" value="1"/>
</dbReference>
<gene>
    <name evidence="14" type="ORF">L21SP4_00253</name>
</gene>
<dbReference type="EC" id="2.7.13.3" evidence="2"/>
<dbReference type="EMBL" id="CP010904">
    <property type="protein sequence ID" value="AKJ63536.1"/>
    <property type="molecule type" value="Genomic_DNA"/>
</dbReference>
<dbReference type="RefSeq" id="WP_160300610.1">
    <property type="nucleotide sequence ID" value="NZ_CP010904.1"/>
</dbReference>
<dbReference type="InterPro" id="IPR036890">
    <property type="entry name" value="HATPase_C_sf"/>
</dbReference>
<evidence type="ECO:0000256" key="1">
    <source>
        <dbReference type="ARBA" id="ARBA00000085"/>
    </source>
</evidence>
<evidence type="ECO:0000259" key="12">
    <source>
        <dbReference type="PROSITE" id="PS50112"/>
    </source>
</evidence>
<dbReference type="SMART" id="SM00086">
    <property type="entry name" value="PAC"/>
    <property type="match status" value="3"/>
</dbReference>
<dbReference type="Gene3D" id="3.40.50.2300">
    <property type="match status" value="1"/>
</dbReference>
<feature type="domain" description="PAS" evidence="12">
    <location>
        <begin position="420"/>
        <end position="466"/>
    </location>
</feature>
<dbReference type="SMART" id="SM00091">
    <property type="entry name" value="PAS"/>
    <property type="match status" value="3"/>
</dbReference>
<dbReference type="SMART" id="SM00065">
    <property type="entry name" value="GAF"/>
    <property type="match status" value="1"/>
</dbReference>
<dbReference type="AlphaFoldDB" id="A0A0G3EAN2"/>
<accession>A0A0G3EAN2</accession>
<dbReference type="InterPro" id="IPR013656">
    <property type="entry name" value="PAS_4"/>
</dbReference>
<reference evidence="15" key="1">
    <citation type="submission" date="2015-02" db="EMBL/GenBank/DDBJ databases">
        <title>Description and complete genome sequence of the first cultured representative of the subdivision 5 of the Verrucomicrobia phylum.</title>
        <authorList>
            <person name="Spring S."/>
            <person name="Bunk B."/>
            <person name="Sproer C."/>
            <person name="Klenk H.-P."/>
        </authorList>
    </citation>
    <scope>NUCLEOTIDE SEQUENCE [LARGE SCALE GENOMIC DNA]</scope>
    <source>
        <strain evidence="15">L21-Fru-AB</strain>
    </source>
</reference>
<sequence>MTCRERQLRVQRDLALALTQERGLDETLKLCLEGAFEVSGTQAGGVYLFQPDTGELAIAAHQGLSEDFLRTVRRLGPDEKPVRLVREGTPLYTRYSELPYERPPERDREGLRSVAIVPILHGDEAIGCLNVASREADRIEESDRESLETLAGVMGQVIAAKQAEIALQASEERFRKIVDHLPQFVAFADTDLRYRYVNRTYEKVFGMDAEAILGRSVPEFIGEEAFERARPHVERVLEGEKVHYREQCSCLHNGSRHIEGVLLPERDEHGRVHGYYAVLNDVTHYVEALAQLEATSARMDAAVHAGRIGIWERDFRTGTVFYSAEWKRQLGYADDDVGGALEEWTGRLHPDEASRVLEELQAFMESANTEYEFEFRLRHRDGSYRWLEARTVIYREDDGTPRRMLGTHVDVTERRQAEREREHLLHAVEQVADIVVVTDTEGAIRFVNSSFERITGYGRDEVLGENPRILKSGEQSDDYYRDLWETISGGRTWHGRFVNRKKDGEHYTESATISPVFDQNGTIVSYVAVKRDITEQLLLEEQYLHAQRLEGVGKLAGGIAHDFNNILQVMMGNAQIARTEAEEGSSLQTSLDEVLKAGKRARDLTRELLTFTRRHDTERRPVNINELIANMEGMIRTALSERVGYESRLTDGLPAVSADPGQIEQALLNLVTNARDAMPEGGSFRIETSTQYLDEWFCTWHSEASPGEYVRIDVSDTGCGMDRDTCEKAFDPFFTTKEVGAGTGLGLSSVYGIVSQHKGFISLYSEPGRGATFRLYLPASEESCEAPEAPRLEGDPVPGGTATVLLGEDDPGVMTWLRHILERAGYRVIAAEDGAAALELIDAGGEKIDLAVLDVVMPRYDGSEVARRFREKHGEEAPVVFLSGYSRNYLSGFRERDSATRILSKPCCEEDLLRAMHSLLEKR</sequence>
<name>A0A0G3EAN2_9BACT</name>
<dbReference type="Pfam" id="PF08447">
    <property type="entry name" value="PAS_3"/>
    <property type="match status" value="1"/>
</dbReference>
<dbReference type="Gene3D" id="3.30.450.20">
    <property type="entry name" value="PAS domain"/>
    <property type="match status" value="3"/>
</dbReference>
<dbReference type="Proteomes" id="UP000035268">
    <property type="component" value="Chromosome"/>
</dbReference>
<dbReference type="SUPFAM" id="SSF52172">
    <property type="entry name" value="CheY-like"/>
    <property type="match status" value="1"/>
</dbReference>
<protein>
    <recommendedName>
        <fullName evidence="2">histidine kinase</fullName>
        <ecNumber evidence="2">2.7.13.3</ecNumber>
    </recommendedName>
</protein>
<dbReference type="Pfam" id="PF00072">
    <property type="entry name" value="Response_reg"/>
    <property type="match status" value="1"/>
</dbReference>
<dbReference type="InterPro" id="IPR003661">
    <property type="entry name" value="HisK_dim/P_dom"/>
</dbReference>
<dbReference type="Pfam" id="PF00512">
    <property type="entry name" value="HisKA"/>
    <property type="match status" value="1"/>
</dbReference>
<dbReference type="SMART" id="SM00387">
    <property type="entry name" value="HATPase_c"/>
    <property type="match status" value="1"/>
</dbReference>
<dbReference type="InterPro" id="IPR001789">
    <property type="entry name" value="Sig_transdc_resp-reg_receiver"/>
</dbReference>
<evidence type="ECO:0000313" key="15">
    <source>
        <dbReference type="Proteomes" id="UP000035268"/>
    </source>
</evidence>
<dbReference type="Gene3D" id="2.10.70.100">
    <property type="match status" value="1"/>
</dbReference>
<comment type="catalytic activity">
    <reaction evidence="1">
        <text>ATP + protein L-histidine = ADP + protein N-phospho-L-histidine.</text>
        <dbReference type="EC" id="2.7.13.3"/>
    </reaction>
</comment>
<dbReference type="Gene3D" id="1.10.287.130">
    <property type="match status" value="1"/>
</dbReference>
<keyword evidence="5" id="KW-0547">Nucleotide-binding</keyword>
<dbReference type="Pfam" id="PF02518">
    <property type="entry name" value="HATPase_c"/>
    <property type="match status" value="1"/>
</dbReference>
<dbReference type="InterPro" id="IPR004358">
    <property type="entry name" value="Sig_transdc_His_kin-like_C"/>
</dbReference>
<dbReference type="InterPro" id="IPR005467">
    <property type="entry name" value="His_kinase_dom"/>
</dbReference>
<dbReference type="InterPro" id="IPR003594">
    <property type="entry name" value="HATPase_dom"/>
</dbReference>
<dbReference type="Pfam" id="PF13185">
    <property type="entry name" value="GAF_2"/>
    <property type="match status" value="1"/>
</dbReference>
<feature type="domain" description="PAC" evidence="13">
    <location>
        <begin position="371"/>
        <end position="423"/>
    </location>
</feature>